<protein>
    <submittedName>
        <fullName evidence="2">Uncharacterized protein</fullName>
    </submittedName>
</protein>
<accession>A0A4S8LU70</accession>
<feature type="region of interest" description="Disordered" evidence="1">
    <location>
        <begin position="1"/>
        <end position="21"/>
    </location>
</feature>
<evidence type="ECO:0000313" key="3">
    <source>
        <dbReference type="Proteomes" id="UP000297245"/>
    </source>
</evidence>
<evidence type="ECO:0000313" key="2">
    <source>
        <dbReference type="EMBL" id="THU93119.1"/>
    </source>
</evidence>
<dbReference type="AlphaFoldDB" id="A0A4S8LU70"/>
<name>A0A4S8LU70_DENBC</name>
<sequence length="113" mass="12970">MMAIITNSRAPEEPSSTNNPNVRLTSEMRCRVCHNAAMMGNALIFCKRHGYWLRVRIIEGLNELDQVWYLIPQEYMFQQAEAWFAQNGPSLDELPGSFEPSDDLLEGLEGFME</sequence>
<evidence type="ECO:0000256" key="1">
    <source>
        <dbReference type="SAM" id="MobiDB-lite"/>
    </source>
</evidence>
<organism evidence="2 3">
    <name type="scientific">Dendrothele bispora (strain CBS 962.96)</name>
    <dbReference type="NCBI Taxonomy" id="1314807"/>
    <lineage>
        <taxon>Eukaryota</taxon>
        <taxon>Fungi</taxon>
        <taxon>Dikarya</taxon>
        <taxon>Basidiomycota</taxon>
        <taxon>Agaricomycotina</taxon>
        <taxon>Agaricomycetes</taxon>
        <taxon>Agaricomycetidae</taxon>
        <taxon>Agaricales</taxon>
        <taxon>Agaricales incertae sedis</taxon>
        <taxon>Dendrothele</taxon>
    </lineage>
</organism>
<dbReference type="Proteomes" id="UP000297245">
    <property type="component" value="Unassembled WGS sequence"/>
</dbReference>
<reference evidence="2 3" key="1">
    <citation type="journal article" date="2019" name="Nat. Ecol. Evol.">
        <title>Megaphylogeny resolves global patterns of mushroom evolution.</title>
        <authorList>
            <person name="Varga T."/>
            <person name="Krizsan K."/>
            <person name="Foldi C."/>
            <person name="Dima B."/>
            <person name="Sanchez-Garcia M."/>
            <person name="Sanchez-Ramirez S."/>
            <person name="Szollosi G.J."/>
            <person name="Szarkandi J.G."/>
            <person name="Papp V."/>
            <person name="Albert L."/>
            <person name="Andreopoulos W."/>
            <person name="Angelini C."/>
            <person name="Antonin V."/>
            <person name="Barry K.W."/>
            <person name="Bougher N.L."/>
            <person name="Buchanan P."/>
            <person name="Buyck B."/>
            <person name="Bense V."/>
            <person name="Catcheside P."/>
            <person name="Chovatia M."/>
            <person name="Cooper J."/>
            <person name="Damon W."/>
            <person name="Desjardin D."/>
            <person name="Finy P."/>
            <person name="Geml J."/>
            <person name="Haridas S."/>
            <person name="Hughes K."/>
            <person name="Justo A."/>
            <person name="Karasinski D."/>
            <person name="Kautmanova I."/>
            <person name="Kiss B."/>
            <person name="Kocsube S."/>
            <person name="Kotiranta H."/>
            <person name="LaButti K.M."/>
            <person name="Lechner B.E."/>
            <person name="Liimatainen K."/>
            <person name="Lipzen A."/>
            <person name="Lukacs Z."/>
            <person name="Mihaltcheva S."/>
            <person name="Morgado L.N."/>
            <person name="Niskanen T."/>
            <person name="Noordeloos M.E."/>
            <person name="Ohm R.A."/>
            <person name="Ortiz-Santana B."/>
            <person name="Ovrebo C."/>
            <person name="Racz N."/>
            <person name="Riley R."/>
            <person name="Savchenko A."/>
            <person name="Shiryaev A."/>
            <person name="Soop K."/>
            <person name="Spirin V."/>
            <person name="Szebenyi C."/>
            <person name="Tomsovsky M."/>
            <person name="Tulloss R.E."/>
            <person name="Uehling J."/>
            <person name="Grigoriev I.V."/>
            <person name="Vagvolgyi C."/>
            <person name="Papp T."/>
            <person name="Martin F.M."/>
            <person name="Miettinen O."/>
            <person name="Hibbett D.S."/>
            <person name="Nagy L.G."/>
        </authorList>
    </citation>
    <scope>NUCLEOTIDE SEQUENCE [LARGE SCALE GENOMIC DNA]</scope>
    <source>
        <strain evidence="2 3">CBS 962.96</strain>
    </source>
</reference>
<dbReference type="EMBL" id="ML179258">
    <property type="protein sequence ID" value="THU93119.1"/>
    <property type="molecule type" value="Genomic_DNA"/>
</dbReference>
<proteinExistence type="predicted"/>
<gene>
    <name evidence="2" type="ORF">K435DRAFT_799964</name>
</gene>
<keyword evidence="3" id="KW-1185">Reference proteome</keyword>